<dbReference type="NCBIfam" id="TIGR03592">
    <property type="entry name" value="yidC_oxa1_cterm"/>
    <property type="match status" value="1"/>
</dbReference>
<feature type="non-terminal residue" evidence="11">
    <location>
        <position position="1"/>
    </location>
</feature>
<organism evidence="11">
    <name type="scientific">marine sediment metagenome</name>
    <dbReference type="NCBI Taxonomy" id="412755"/>
    <lineage>
        <taxon>unclassified sequences</taxon>
        <taxon>metagenomes</taxon>
        <taxon>ecological metagenomes</taxon>
    </lineage>
</organism>
<evidence type="ECO:0000256" key="8">
    <source>
        <dbReference type="ARBA" id="ARBA00023186"/>
    </source>
</evidence>
<evidence type="ECO:0000313" key="11">
    <source>
        <dbReference type="EMBL" id="KKL59372.1"/>
    </source>
</evidence>
<accession>A0A0F9G831</accession>
<evidence type="ECO:0000256" key="5">
    <source>
        <dbReference type="ARBA" id="ARBA00022927"/>
    </source>
</evidence>
<evidence type="ECO:0000256" key="6">
    <source>
        <dbReference type="ARBA" id="ARBA00022989"/>
    </source>
</evidence>
<comment type="caution">
    <text evidence="11">The sequence shown here is derived from an EMBL/GenBank/DDBJ whole genome shotgun (WGS) entry which is preliminary data.</text>
</comment>
<keyword evidence="7 9" id="KW-0472">Membrane</keyword>
<proteinExistence type="predicted"/>
<feature type="transmembrane region" description="Helical" evidence="9">
    <location>
        <begin position="20"/>
        <end position="39"/>
    </location>
</feature>
<dbReference type="GO" id="GO:0015031">
    <property type="term" value="P:protein transport"/>
    <property type="evidence" value="ECO:0007669"/>
    <property type="project" value="UniProtKB-KW"/>
</dbReference>
<name>A0A0F9G831_9ZZZZ</name>
<dbReference type="GO" id="GO:0032977">
    <property type="term" value="F:membrane insertase activity"/>
    <property type="evidence" value="ECO:0007669"/>
    <property type="project" value="InterPro"/>
</dbReference>
<keyword evidence="5" id="KW-0653">Protein transport</keyword>
<dbReference type="PANTHER" id="PTHR12428">
    <property type="entry name" value="OXA1"/>
    <property type="match status" value="1"/>
</dbReference>
<protein>
    <recommendedName>
        <fullName evidence="10">Membrane insertase YidC/Oxa/ALB C-terminal domain-containing protein</fullName>
    </recommendedName>
</protein>
<keyword evidence="4 9" id="KW-0812">Transmembrane</keyword>
<evidence type="ECO:0000256" key="4">
    <source>
        <dbReference type="ARBA" id="ARBA00022692"/>
    </source>
</evidence>
<keyword evidence="8" id="KW-0143">Chaperone</keyword>
<evidence type="ECO:0000256" key="7">
    <source>
        <dbReference type="ARBA" id="ARBA00023136"/>
    </source>
</evidence>
<dbReference type="CDD" id="cd20070">
    <property type="entry name" value="5TM_YidC_Alb3"/>
    <property type="match status" value="1"/>
</dbReference>
<gene>
    <name evidence="11" type="ORF">LCGC14_2215990</name>
</gene>
<evidence type="ECO:0000256" key="2">
    <source>
        <dbReference type="ARBA" id="ARBA00022448"/>
    </source>
</evidence>
<dbReference type="GO" id="GO:0051205">
    <property type="term" value="P:protein insertion into membrane"/>
    <property type="evidence" value="ECO:0007669"/>
    <property type="project" value="TreeGrafter"/>
</dbReference>
<keyword evidence="6 9" id="KW-1133">Transmembrane helix</keyword>
<feature type="transmembrane region" description="Helical" evidence="9">
    <location>
        <begin position="130"/>
        <end position="152"/>
    </location>
</feature>
<comment type="subcellular location">
    <subcellularLocation>
        <location evidence="1">Cell membrane</location>
        <topology evidence="1">Multi-pass membrane protein</topology>
    </subcellularLocation>
</comment>
<dbReference type="GO" id="GO:0005886">
    <property type="term" value="C:plasma membrane"/>
    <property type="evidence" value="ECO:0007669"/>
    <property type="project" value="UniProtKB-SubCell"/>
</dbReference>
<dbReference type="AlphaFoldDB" id="A0A0F9G831"/>
<keyword evidence="2" id="KW-0813">Transport</keyword>
<dbReference type="InterPro" id="IPR001708">
    <property type="entry name" value="YidC/ALB3/OXA1/COX18"/>
</dbReference>
<evidence type="ECO:0000256" key="9">
    <source>
        <dbReference type="SAM" id="Phobius"/>
    </source>
</evidence>
<evidence type="ECO:0000256" key="1">
    <source>
        <dbReference type="ARBA" id="ARBA00004651"/>
    </source>
</evidence>
<dbReference type="PRINTS" id="PR01900">
    <property type="entry name" value="YIDCPROTEIN"/>
</dbReference>
<reference evidence="11" key="1">
    <citation type="journal article" date="2015" name="Nature">
        <title>Complex archaea that bridge the gap between prokaryotes and eukaryotes.</title>
        <authorList>
            <person name="Spang A."/>
            <person name="Saw J.H."/>
            <person name="Jorgensen S.L."/>
            <person name="Zaremba-Niedzwiedzka K."/>
            <person name="Martijn J."/>
            <person name="Lind A.E."/>
            <person name="van Eijk R."/>
            <person name="Schleper C."/>
            <person name="Guy L."/>
            <person name="Ettema T.J."/>
        </authorList>
    </citation>
    <scope>NUCLEOTIDE SEQUENCE</scope>
</reference>
<keyword evidence="3" id="KW-1003">Cell membrane</keyword>
<dbReference type="PANTHER" id="PTHR12428:SF65">
    <property type="entry name" value="CYTOCHROME C OXIDASE ASSEMBLY PROTEIN COX18, MITOCHONDRIAL"/>
    <property type="match status" value="1"/>
</dbReference>
<feature type="domain" description="Membrane insertase YidC/Oxa/ALB C-terminal" evidence="10">
    <location>
        <begin position="20"/>
        <end position="204"/>
    </location>
</feature>
<feature type="transmembrane region" description="Helical" evidence="9">
    <location>
        <begin position="164"/>
        <end position="181"/>
    </location>
</feature>
<dbReference type="InterPro" id="IPR047196">
    <property type="entry name" value="YidC_ALB_C"/>
</dbReference>
<dbReference type="EMBL" id="LAZR01029508">
    <property type="protein sequence ID" value="KKL59372.1"/>
    <property type="molecule type" value="Genomic_DNA"/>
</dbReference>
<dbReference type="InterPro" id="IPR028055">
    <property type="entry name" value="YidC/Oxa/ALB_C"/>
</dbReference>
<evidence type="ECO:0000256" key="3">
    <source>
        <dbReference type="ARBA" id="ARBA00022475"/>
    </source>
</evidence>
<feature type="transmembrane region" description="Helical" evidence="9">
    <location>
        <begin position="83"/>
        <end position="110"/>
    </location>
</feature>
<dbReference type="Pfam" id="PF02096">
    <property type="entry name" value="60KD_IMP"/>
    <property type="match status" value="1"/>
</dbReference>
<sequence>PISLLLLKLFKWFYRIIPNYGVAIILITLLTKVILLPFTQKSFTHMRAMQAIQPKINALREKHKDNPQELNKHMMRLYREHKVNPLGGCFPMLLQMPIFFALFGLLYTSIDLRGAGFIWWIKDLSLPDTVGYVAGKYPINILPILMGITTVIQQKMTTVDPKQAKMMMLMPVFMTFIFYNFPSGLVLYWSVTNVLTIGQQYIIAKRMPAPAK</sequence>
<evidence type="ECO:0000259" key="10">
    <source>
        <dbReference type="Pfam" id="PF02096"/>
    </source>
</evidence>